<feature type="domain" description="AB hydrolase-1" evidence="1">
    <location>
        <begin position="54"/>
        <end position="164"/>
    </location>
</feature>
<evidence type="ECO:0000313" key="2">
    <source>
        <dbReference type="EMBL" id="MRX71941.1"/>
    </source>
</evidence>
<accession>A0A7X2IY38</accession>
<proteinExistence type="predicted"/>
<comment type="caution">
    <text evidence="2">The sequence shown here is derived from an EMBL/GenBank/DDBJ whole genome shotgun (WGS) entry which is preliminary data.</text>
</comment>
<sequence>MSSSIYRTPEGKKGIQKYYDHYLQQLPITFQRTYVPTSCGNTHVLLAGPEDASPLIILQGGNCISPMTLSWFAPLFSKHRIIAPDTPGHPGYSEEQRLNNDNTASWISNIMDHYKLSSAAFIGPSFGGGMILRLAAVSPEKISCAILVAPAGIKLGSKYKMIQNILLPLMKFKIFSSQKHLFTITNNMSLGFMREIDREITGHIFQHVKLERNMPKLSTQRELRNFKAPTMIVAGKEDIFFPSDILAPASTKIFQNLVSFKERSMGHFPSSKDLKVINEDISAFLDMYCQ</sequence>
<dbReference type="EMBL" id="WKKI01000009">
    <property type="protein sequence ID" value="MRX71941.1"/>
    <property type="molecule type" value="Genomic_DNA"/>
</dbReference>
<reference evidence="2 3" key="1">
    <citation type="submission" date="2019-11" db="EMBL/GenBank/DDBJ databases">
        <title>Bacillus lacus genome.</title>
        <authorList>
            <person name="Allen C.J."/>
            <person name="Newman J.D."/>
        </authorList>
    </citation>
    <scope>NUCLEOTIDE SEQUENCE [LARGE SCALE GENOMIC DNA]</scope>
    <source>
        <strain evidence="2 3">KCTC 33946</strain>
    </source>
</reference>
<dbReference type="RefSeq" id="WP_154307084.1">
    <property type="nucleotide sequence ID" value="NZ_WKKI01000009.1"/>
</dbReference>
<dbReference type="PANTHER" id="PTHR43798:SF33">
    <property type="entry name" value="HYDROLASE, PUTATIVE (AFU_ORTHOLOGUE AFUA_2G14860)-RELATED"/>
    <property type="match status" value="1"/>
</dbReference>
<keyword evidence="3" id="KW-1185">Reference proteome</keyword>
<dbReference type="SUPFAM" id="SSF53474">
    <property type="entry name" value="alpha/beta-Hydrolases"/>
    <property type="match status" value="1"/>
</dbReference>
<dbReference type="PANTHER" id="PTHR43798">
    <property type="entry name" value="MONOACYLGLYCEROL LIPASE"/>
    <property type="match status" value="1"/>
</dbReference>
<dbReference type="InterPro" id="IPR050266">
    <property type="entry name" value="AB_hydrolase_sf"/>
</dbReference>
<keyword evidence="2" id="KW-0378">Hydrolase</keyword>
<dbReference type="PRINTS" id="PR00111">
    <property type="entry name" value="ABHYDROLASE"/>
</dbReference>
<dbReference type="GO" id="GO:0016787">
    <property type="term" value="F:hydrolase activity"/>
    <property type="evidence" value="ECO:0007669"/>
    <property type="project" value="UniProtKB-KW"/>
</dbReference>
<gene>
    <name evidence="2" type="ORF">GJU40_07110</name>
</gene>
<dbReference type="InterPro" id="IPR029058">
    <property type="entry name" value="AB_hydrolase_fold"/>
</dbReference>
<protein>
    <submittedName>
        <fullName evidence="2">Alpha/beta fold hydrolase</fullName>
    </submittedName>
</protein>
<dbReference type="Proteomes" id="UP000448867">
    <property type="component" value="Unassembled WGS sequence"/>
</dbReference>
<organism evidence="2 3">
    <name type="scientific">Metabacillus lacus</name>
    <dbReference type="NCBI Taxonomy" id="1983721"/>
    <lineage>
        <taxon>Bacteria</taxon>
        <taxon>Bacillati</taxon>
        <taxon>Bacillota</taxon>
        <taxon>Bacilli</taxon>
        <taxon>Bacillales</taxon>
        <taxon>Bacillaceae</taxon>
        <taxon>Metabacillus</taxon>
    </lineage>
</organism>
<dbReference type="Gene3D" id="3.40.50.1820">
    <property type="entry name" value="alpha/beta hydrolase"/>
    <property type="match status" value="1"/>
</dbReference>
<dbReference type="Pfam" id="PF00561">
    <property type="entry name" value="Abhydrolase_1"/>
    <property type="match status" value="1"/>
</dbReference>
<dbReference type="InterPro" id="IPR000073">
    <property type="entry name" value="AB_hydrolase_1"/>
</dbReference>
<evidence type="ECO:0000259" key="1">
    <source>
        <dbReference type="Pfam" id="PF00561"/>
    </source>
</evidence>
<dbReference type="GO" id="GO:0016020">
    <property type="term" value="C:membrane"/>
    <property type="evidence" value="ECO:0007669"/>
    <property type="project" value="TreeGrafter"/>
</dbReference>
<dbReference type="OrthoDB" id="5513277at2"/>
<dbReference type="AlphaFoldDB" id="A0A7X2IY38"/>
<evidence type="ECO:0000313" key="3">
    <source>
        <dbReference type="Proteomes" id="UP000448867"/>
    </source>
</evidence>
<name>A0A7X2IY38_9BACI</name>